<comment type="caution">
    <text evidence="3">The sequence shown here is derived from an EMBL/GenBank/DDBJ whole genome shotgun (WGS) entry which is preliminary data.</text>
</comment>
<sequence>MNSLRAGGRVGTIAAVSEFLEFQFANGSSVLLQAFPAVEPAPARPAPDEDDDELDLLPPGLAGGRPVSRGPGEQPGRVAKVTQDALRAALSPLVPLLQEVHDTVAQVPQPPHEVSVEFGVRFGADLKLGIVGGSGEASMKVSATWQLPQQSARTPDPAARQTD</sequence>
<name>A0A561TUZ5_9ACTN</name>
<proteinExistence type="predicted"/>
<feature type="compositionally biased region" description="Low complexity" evidence="1">
    <location>
        <begin position="56"/>
        <end position="67"/>
    </location>
</feature>
<feature type="domain" description="Trypsin-co-occurring" evidence="2">
    <location>
        <begin position="65"/>
        <end position="146"/>
    </location>
</feature>
<keyword evidence="4" id="KW-1185">Reference proteome</keyword>
<dbReference type="EMBL" id="VIWT01000002">
    <property type="protein sequence ID" value="TWF90932.1"/>
    <property type="molecule type" value="Genomic_DNA"/>
</dbReference>
<dbReference type="InterPro" id="IPR045794">
    <property type="entry name" value="Trypco1"/>
</dbReference>
<gene>
    <name evidence="3" type="ORF">FHX73_1244</name>
</gene>
<feature type="region of interest" description="Disordered" evidence="1">
    <location>
        <begin position="41"/>
        <end position="79"/>
    </location>
</feature>
<dbReference type="NCBIfam" id="NF041216">
    <property type="entry name" value="CU044_2847_fam"/>
    <property type="match status" value="1"/>
</dbReference>
<evidence type="ECO:0000259" key="2">
    <source>
        <dbReference type="Pfam" id="PF19493"/>
    </source>
</evidence>
<evidence type="ECO:0000313" key="3">
    <source>
        <dbReference type="EMBL" id="TWF90932.1"/>
    </source>
</evidence>
<organism evidence="3 4">
    <name type="scientific">Kitasatospora viridis</name>
    <dbReference type="NCBI Taxonomy" id="281105"/>
    <lineage>
        <taxon>Bacteria</taxon>
        <taxon>Bacillati</taxon>
        <taxon>Actinomycetota</taxon>
        <taxon>Actinomycetes</taxon>
        <taxon>Kitasatosporales</taxon>
        <taxon>Streptomycetaceae</taxon>
        <taxon>Kitasatospora</taxon>
    </lineage>
</organism>
<accession>A0A561TUZ5</accession>
<reference evidence="3 4" key="1">
    <citation type="submission" date="2019-06" db="EMBL/GenBank/DDBJ databases">
        <title>Sequencing the genomes of 1000 actinobacteria strains.</title>
        <authorList>
            <person name="Klenk H.-P."/>
        </authorList>
    </citation>
    <scope>NUCLEOTIDE SEQUENCE [LARGE SCALE GENOMIC DNA]</scope>
    <source>
        <strain evidence="3 4">DSM 44826</strain>
    </source>
</reference>
<protein>
    <recommendedName>
        <fullName evidence="2">Trypsin-co-occurring domain-containing protein</fullName>
    </recommendedName>
</protein>
<dbReference type="Proteomes" id="UP000317940">
    <property type="component" value="Unassembled WGS sequence"/>
</dbReference>
<dbReference type="AlphaFoldDB" id="A0A561TUZ5"/>
<evidence type="ECO:0000256" key="1">
    <source>
        <dbReference type="SAM" id="MobiDB-lite"/>
    </source>
</evidence>
<dbReference type="Pfam" id="PF19493">
    <property type="entry name" value="Trypco1"/>
    <property type="match status" value="1"/>
</dbReference>
<evidence type="ECO:0000313" key="4">
    <source>
        <dbReference type="Proteomes" id="UP000317940"/>
    </source>
</evidence>